<evidence type="ECO:0000256" key="6">
    <source>
        <dbReference type="ARBA" id="ARBA00023136"/>
    </source>
</evidence>
<evidence type="ECO:0000259" key="9">
    <source>
        <dbReference type="Pfam" id="PF07885"/>
    </source>
</evidence>
<dbReference type="RefSeq" id="WP_069858554.1">
    <property type="nucleotide sequence ID" value="NZ_BDFE01000015.1"/>
</dbReference>
<dbReference type="InterPro" id="IPR013099">
    <property type="entry name" value="K_chnl_dom"/>
</dbReference>
<feature type="transmembrane region" description="Helical" evidence="8">
    <location>
        <begin position="12"/>
        <end position="33"/>
    </location>
</feature>
<keyword evidence="2" id="KW-0813">Transport</keyword>
<dbReference type="OrthoDB" id="9799090at2"/>
<dbReference type="Gene3D" id="1.10.287.70">
    <property type="match status" value="1"/>
</dbReference>
<dbReference type="AlphaFoldDB" id="A0A194AHT7"/>
<evidence type="ECO:0000313" key="11">
    <source>
        <dbReference type="Proteomes" id="UP000095200"/>
    </source>
</evidence>
<protein>
    <submittedName>
        <fullName evidence="10">Ion transporter</fullName>
    </submittedName>
</protein>
<dbReference type="PRINTS" id="PR00169">
    <property type="entry name" value="KCHANNEL"/>
</dbReference>
<dbReference type="InterPro" id="IPR028325">
    <property type="entry name" value="VG_K_chnl"/>
</dbReference>
<comment type="subcellular location">
    <subcellularLocation>
        <location evidence="1">Membrane</location>
        <topology evidence="1">Multi-pass membrane protein</topology>
    </subcellularLocation>
</comment>
<evidence type="ECO:0000313" key="10">
    <source>
        <dbReference type="EMBL" id="GAU08785.1"/>
    </source>
</evidence>
<keyword evidence="3 8" id="KW-0812">Transmembrane</keyword>
<dbReference type="PANTHER" id="PTHR11537">
    <property type="entry name" value="VOLTAGE-GATED POTASSIUM CHANNEL"/>
    <property type="match status" value="1"/>
</dbReference>
<dbReference type="STRING" id="1592317.DPF_1502"/>
<dbReference type="Pfam" id="PF07885">
    <property type="entry name" value="Ion_trans_2"/>
    <property type="match status" value="1"/>
</dbReference>
<comment type="caution">
    <text evidence="10">The sequence shown here is derived from an EMBL/GenBank/DDBJ whole genome shotgun (WGS) entry which is preliminary data.</text>
</comment>
<keyword evidence="6 8" id="KW-0472">Membrane</keyword>
<dbReference type="Proteomes" id="UP000095200">
    <property type="component" value="Unassembled WGS sequence"/>
</dbReference>
<keyword evidence="5" id="KW-0406">Ion transport</keyword>
<keyword evidence="4 8" id="KW-1133">Transmembrane helix</keyword>
<evidence type="ECO:0000256" key="8">
    <source>
        <dbReference type="SAM" id="Phobius"/>
    </source>
</evidence>
<accession>A0A194AHT7</accession>
<dbReference type="EMBL" id="BDFE01000015">
    <property type="protein sequence ID" value="GAU08785.1"/>
    <property type="molecule type" value="Genomic_DNA"/>
</dbReference>
<evidence type="ECO:0000256" key="5">
    <source>
        <dbReference type="ARBA" id="ARBA00023065"/>
    </source>
</evidence>
<gene>
    <name evidence="10" type="ORF">DPF_1502</name>
</gene>
<keyword evidence="7" id="KW-0407">Ion channel</keyword>
<dbReference type="PANTHER" id="PTHR11537:SF254">
    <property type="entry name" value="POTASSIUM VOLTAGE-GATED CHANNEL PROTEIN SHAB"/>
    <property type="match status" value="1"/>
</dbReference>
<name>A0A194AHT7_9BACT</name>
<dbReference type="GO" id="GO:0001508">
    <property type="term" value="P:action potential"/>
    <property type="evidence" value="ECO:0007669"/>
    <property type="project" value="TreeGrafter"/>
</dbReference>
<evidence type="ECO:0000256" key="4">
    <source>
        <dbReference type="ARBA" id="ARBA00022989"/>
    </source>
</evidence>
<feature type="transmembrane region" description="Helical" evidence="8">
    <location>
        <begin position="70"/>
        <end position="95"/>
    </location>
</feature>
<proteinExistence type="predicted"/>
<evidence type="ECO:0000256" key="1">
    <source>
        <dbReference type="ARBA" id="ARBA00004141"/>
    </source>
</evidence>
<evidence type="ECO:0000256" key="2">
    <source>
        <dbReference type="ARBA" id="ARBA00022448"/>
    </source>
</evidence>
<evidence type="ECO:0000256" key="7">
    <source>
        <dbReference type="ARBA" id="ARBA00023303"/>
    </source>
</evidence>
<evidence type="ECO:0000256" key="3">
    <source>
        <dbReference type="ARBA" id="ARBA00022692"/>
    </source>
</evidence>
<sequence>MKKSRNWIKSPLAKLLLATGVVLILSSLLFYGIEFQEQDRNLFEALWWSAVTITTVGYGDIVPLSPAGRLLGVVVMLSGIGLISTLTGNLGRLLARHVRRGNREQIKLTTALALALSLRG</sequence>
<reference evidence="11" key="1">
    <citation type="submission" date="2016-06" db="EMBL/GenBank/DDBJ databases">
        <title>Draft genome sequence of Desulfoplanes formicivorans strain Pf12B.</title>
        <authorList>
            <person name="Watanabe M."/>
            <person name="Kojima H."/>
            <person name="Fukui M."/>
        </authorList>
    </citation>
    <scope>NUCLEOTIDE SEQUENCE [LARGE SCALE GENOMIC DNA]</scope>
    <source>
        <strain evidence="11">Pf12B</strain>
    </source>
</reference>
<dbReference type="GO" id="GO:0005249">
    <property type="term" value="F:voltage-gated potassium channel activity"/>
    <property type="evidence" value="ECO:0007669"/>
    <property type="project" value="InterPro"/>
</dbReference>
<dbReference type="GO" id="GO:0008076">
    <property type="term" value="C:voltage-gated potassium channel complex"/>
    <property type="evidence" value="ECO:0007669"/>
    <property type="project" value="InterPro"/>
</dbReference>
<organism evidence="10 11">
    <name type="scientific">Desulfoplanes formicivorans</name>
    <dbReference type="NCBI Taxonomy" id="1592317"/>
    <lineage>
        <taxon>Bacteria</taxon>
        <taxon>Pseudomonadati</taxon>
        <taxon>Thermodesulfobacteriota</taxon>
        <taxon>Desulfovibrionia</taxon>
        <taxon>Desulfovibrionales</taxon>
        <taxon>Desulfoplanaceae</taxon>
        <taxon>Desulfoplanes</taxon>
    </lineage>
</organism>
<keyword evidence="11" id="KW-1185">Reference proteome</keyword>
<feature type="domain" description="Potassium channel" evidence="9">
    <location>
        <begin position="22"/>
        <end position="95"/>
    </location>
</feature>
<dbReference type="SUPFAM" id="SSF81324">
    <property type="entry name" value="Voltage-gated potassium channels"/>
    <property type="match status" value="1"/>
</dbReference>